<sequence>MVETLDDILRKALEYHGSDVFVVPGSHIMTKSHGKMIPISEEKALPNDIAVLVGRAYELARREQDTLINEGDDDFSFAVRDLSRFRCNTYRQRGSLAMTCRVVAFGVPDPKTYNIPDVVMRLADLRSGMVLVTGPAGNGKSTTLACLVDQINATRSGHIITIEDPIEYLHPHKQCIVSQREVPGDASSFARALRAALRQAPDVIMLGEMRDIETISTAITAAETGHLLLSSLHTLGAAKTIDRVIDAFPANQQNQIRAQLSMVLRAVVSQRLILTKDGTLHPVFEVMCVNPAIQNLIREGKTHQIDNAIFGGGADMLSMDTELAKLLRDGKIDKEQASLYAIHPETVERQARFMKN</sequence>
<dbReference type="Proteomes" id="UP000682782">
    <property type="component" value="Chromosome"/>
</dbReference>
<reference evidence="1" key="1">
    <citation type="submission" date="2021-01" db="EMBL/GenBank/DDBJ databases">
        <title>Complete genome sequence of Clostridiales bacterium R-7.</title>
        <authorList>
            <person name="Mahoney-Kurpe S.C."/>
            <person name="Palevich N."/>
            <person name="Koike S."/>
            <person name="Moon C.D."/>
            <person name="Attwood G.T."/>
        </authorList>
    </citation>
    <scope>NUCLEOTIDE SEQUENCE</scope>
    <source>
        <strain evidence="1">R-7</strain>
    </source>
</reference>
<dbReference type="EMBL" id="CP068393">
    <property type="protein sequence ID" value="QUC68456.1"/>
    <property type="molecule type" value="Genomic_DNA"/>
</dbReference>
<evidence type="ECO:0000313" key="2">
    <source>
        <dbReference type="Proteomes" id="UP000682782"/>
    </source>
</evidence>
<protein>
    <submittedName>
        <fullName evidence="1">PilT/PilU family type 4a pilus ATPase</fullName>
    </submittedName>
</protein>
<proteinExistence type="predicted"/>
<name>A0AC61NCR5_9FIRM</name>
<evidence type="ECO:0000313" key="1">
    <source>
        <dbReference type="EMBL" id="QUC68456.1"/>
    </source>
</evidence>
<organism evidence="1 2">
    <name type="scientific">Aristaeella hokkaidonensis</name>
    <dbReference type="NCBI Taxonomy" id="3046382"/>
    <lineage>
        <taxon>Bacteria</taxon>
        <taxon>Bacillati</taxon>
        <taxon>Bacillota</taxon>
        <taxon>Clostridia</taxon>
        <taxon>Eubacteriales</taxon>
        <taxon>Aristaeellaceae</taxon>
        <taxon>Aristaeella</taxon>
    </lineage>
</organism>
<gene>
    <name evidence="1" type="ORF">JYE49_07140</name>
</gene>
<keyword evidence="2" id="KW-1185">Reference proteome</keyword>
<accession>A0AC61NCR5</accession>